<proteinExistence type="predicted"/>
<organism evidence="2 3">
    <name type="scientific">Meripilus lineatus</name>
    <dbReference type="NCBI Taxonomy" id="2056292"/>
    <lineage>
        <taxon>Eukaryota</taxon>
        <taxon>Fungi</taxon>
        <taxon>Dikarya</taxon>
        <taxon>Basidiomycota</taxon>
        <taxon>Agaricomycotina</taxon>
        <taxon>Agaricomycetes</taxon>
        <taxon>Polyporales</taxon>
        <taxon>Meripilaceae</taxon>
        <taxon>Meripilus</taxon>
    </lineage>
</organism>
<reference evidence="2" key="1">
    <citation type="submission" date="2022-07" db="EMBL/GenBank/DDBJ databases">
        <title>Genome Sequence of Physisporinus lineatus.</title>
        <authorList>
            <person name="Buettner E."/>
        </authorList>
    </citation>
    <scope>NUCLEOTIDE SEQUENCE</scope>
    <source>
        <strain evidence="2">VT162</strain>
    </source>
</reference>
<evidence type="ECO:0008006" key="4">
    <source>
        <dbReference type="Google" id="ProtNLM"/>
    </source>
</evidence>
<dbReference type="InterPro" id="IPR050955">
    <property type="entry name" value="Plant_Biomass_Hydrol_Est"/>
</dbReference>
<dbReference type="PANTHER" id="PTHR43037">
    <property type="entry name" value="UNNAMED PRODUCT-RELATED"/>
    <property type="match status" value="1"/>
</dbReference>
<dbReference type="AlphaFoldDB" id="A0AAD5V4W0"/>
<gene>
    <name evidence="2" type="ORF">NLI96_g7188</name>
</gene>
<protein>
    <recommendedName>
        <fullName evidence="4">Peptidase S9 prolyl oligopeptidase catalytic domain-containing protein</fullName>
    </recommendedName>
</protein>
<comment type="caution">
    <text evidence="2">The sequence shown here is derived from an EMBL/GenBank/DDBJ whole genome shotgun (WGS) entry which is preliminary data.</text>
</comment>
<dbReference type="EMBL" id="JANAWD010000287">
    <property type="protein sequence ID" value="KAJ3482137.1"/>
    <property type="molecule type" value="Genomic_DNA"/>
</dbReference>
<evidence type="ECO:0000256" key="1">
    <source>
        <dbReference type="ARBA" id="ARBA00022729"/>
    </source>
</evidence>
<dbReference type="PANTHER" id="PTHR43037:SF4">
    <property type="entry name" value="PEPTIDASE S9 PROLYL OLIGOPEPTIDASE CATALYTIC DOMAIN-CONTAINING PROTEIN"/>
    <property type="match status" value="1"/>
</dbReference>
<dbReference type="Gene3D" id="3.40.50.1820">
    <property type="entry name" value="alpha/beta hydrolase"/>
    <property type="match status" value="1"/>
</dbReference>
<dbReference type="SUPFAM" id="SSF53474">
    <property type="entry name" value="alpha/beta-Hydrolases"/>
    <property type="match status" value="1"/>
</dbReference>
<keyword evidence="3" id="KW-1185">Reference proteome</keyword>
<accession>A0AAD5V4W0</accession>
<keyword evidence="1" id="KW-0732">Signal</keyword>
<dbReference type="Proteomes" id="UP001212997">
    <property type="component" value="Unassembled WGS sequence"/>
</dbReference>
<sequence>MTWSVRMSEDWDVLGPFPIHAREQQFLSPLYPLDLVSEPTSHEVPWFSAYPDNAQVAWSKAKSSGGRLSVMFPHVRWETLRSTEGWASFQHHSVLRTTITIYPPSDPSSLQRSPKTVLVDLVQGSYFTIVPAACNGTTSWDGIPKWHSGNIYALAGSTPQAVTLPIRLFGVPGSSGIPELQVSLTVQLEDETAEIEHIGFHDVVPHIIDGWFFGRAMGVGVHSRSDWWKIESIVINESLREALQVELLQEVRIAPSQSRIVPVKLTQLQPLSVSEIRIQLRVAHGDTTRTLSIDIPLTHKPKWDESSDQFLKATYFYSTSMPTAFMVIPPLRPRPSPPVLALHWHGPSSRDTWATVDALHDILQSRESWAPWGLQKNGRVAIIGHSNGGQGAWYTAARFPDRIVVGHFIDPSLRAILETSLTPDDNDLFLTNLVDTPVLAIHGGDDENVPTWHTREAVSVVKTWKKDANIIFREDQGQPHWYPTVFDNDFVQQFLRTYIEPTHEPIDDRREKASFTLTVAIPSDSGSLHGWRIRTLQVPGRLARLAVRINKQTAYVRTTNVKVFAIEPSCSSKLSTVVIDGHQIELSDLQPPNGAIFAFDSNAWNTITPSAIPIQPTGRLLNILSSPARLTLIIPDLADSSSLSAALRIAHDLDLYHKLDSVILEASEALDLLVAGNMDPGNLVILGSGRDVFSTHLLQQNRTPFHLKDGKLVLRGKRIDDSAATLFLHPHPSSPTSLALFIHYNDHRAMERALRLFPIRTGVTVPDWIIVGENADTIAAAGVIGAGVWGNDWSWNEGMSSF</sequence>
<dbReference type="InterPro" id="IPR029058">
    <property type="entry name" value="AB_hydrolase_fold"/>
</dbReference>
<evidence type="ECO:0000313" key="2">
    <source>
        <dbReference type="EMBL" id="KAJ3482137.1"/>
    </source>
</evidence>
<evidence type="ECO:0000313" key="3">
    <source>
        <dbReference type="Proteomes" id="UP001212997"/>
    </source>
</evidence>
<name>A0AAD5V4W0_9APHY</name>